<dbReference type="Proteomes" id="UP000198790">
    <property type="component" value="Unassembled WGS sequence"/>
</dbReference>
<dbReference type="EMBL" id="FOKK01000002">
    <property type="protein sequence ID" value="SFA92988.1"/>
    <property type="molecule type" value="Genomic_DNA"/>
</dbReference>
<dbReference type="STRING" id="237018.SAMN04489723_102361"/>
<evidence type="ECO:0000259" key="3">
    <source>
        <dbReference type="Pfam" id="PF21722"/>
    </source>
</evidence>
<reference evidence="4 5" key="1">
    <citation type="submission" date="2016-10" db="EMBL/GenBank/DDBJ databases">
        <authorList>
            <person name="de Groot N.N."/>
        </authorList>
    </citation>
    <scope>NUCLEOTIDE SEQUENCE [LARGE SCALE GENOMIC DNA]</scope>
    <source>
        <strain evidence="4 5">DSM 23399</strain>
    </source>
</reference>
<dbReference type="Pfam" id="PF19406">
    <property type="entry name" value="PKD_5"/>
    <property type="match status" value="1"/>
</dbReference>
<evidence type="ECO:0000259" key="2">
    <source>
        <dbReference type="Pfam" id="PF19406"/>
    </source>
</evidence>
<feature type="region of interest" description="Disordered" evidence="1">
    <location>
        <begin position="179"/>
        <end position="226"/>
    </location>
</feature>
<sequence length="448" mass="43342">MGKRLLQSILIFLLISIGWDAYGQTQIIIAPVPGGGETFIVPSGVTSITVEVWGGGGGGGARFGSNGESGGGGGGAYSRSVITVTPGQALNYYVGFGALTSAPGEDSWFSSNTTLMAKGGNSAADNSPTGANGGLAASGVGTVKYGGGKGANVGSNIAGGGGSSAGIAANGNNATNQNGATAPIGGGGGGNGVSSGQGSGGNGTPPGGGGGGARRTNAAGTEQVGGYGGNGQIRISYIRLTSASGTDNQFVCENDAITTTTYTVPTGSTVSVTNLPAGLSQNYNGTNTITISGTPTASGTYTITATPSYFSSVPITLTRTGTVTVIRRPAVENMTATVCSGETFTVTPIDGTNGFVPTGTTYSWGVPAISGGITGGAAGSGSTITGTLTNTTNTVQTATYSVTPTVNGCTGPIFTVSVTLSPKPAVTNMTSTVCSGDAFTATPANGTN</sequence>
<gene>
    <name evidence="4" type="ORF">SAMN04489723_102361</name>
</gene>
<accession>A0A1I0WXV7</accession>
<name>A0A1I0WXV7_9BACT</name>
<dbReference type="InterPro" id="IPR013783">
    <property type="entry name" value="Ig-like_fold"/>
</dbReference>
<dbReference type="RefSeq" id="WP_092894897.1">
    <property type="nucleotide sequence ID" value="NZ_FOKK01000002.1"/>
</dbReference>
<protein>
    <recommendedName>
        <fullName evidence="6">PE-PGRS family protein</fullName>
    </recommendedName>
</protein>
<organism evidence="4 5">
    <name type="scientific">Algoriphagus aquimarinus</name>
    <dbReference type="NCBI Taxonomy" id="237018"/>
    <lineage>
        <taxon>Bacteria</taxon>
        <taxon>Pseudomonadati</taxon>
        <taxon>Bacteroidota</taxon>
        <taxon>Cytophagia</taxon>
        <taxon>Cytophagales</taxon>
        <taxon>Cyclobacteriaceae</taxon>
        <taxon>Algoriphagus</taxon>
    </lineage>
</organism>
<evidence type="ECO:0000313" key="4">
    <source>
        <dbReference type="EMBL" id="SFA92988.1"/>
    </source>
</evidence>
<dbReference type="InterPro" id="IPR049304">
    <property type="entry name" value="Gly_rich_dom"/>
</dbReference>
<evidence type="ECO:0000313" key="5">
    <source>
        <dbReference type="Proteomes" id="UP000198790"/>
    </source>
</evidence>
<dbReference type="AlphaFoldDB" id="A0A1I0WXV7"/>
<dbReference type="Pfam" id="PF21722">
    <property type="entry name" value="Gly_rich_2"/>
    <property type="match status" value="1"/>
</dbReference>
<feature type="domain" description="Glycine-rich" evidence="3">
    <location>
        <begin position="38"/>
        <end position="237"/>
    </location>
</feature>
<feature type="compositionally biased region" description="Gly residues" evidence="1">
    <location>
        <begin position="184"/>
        <end position="213"/>
    </location>
</feature>
<feature type="domain" description="PKD-like" evidence="2">
    <location>
        <begin position="337"/>
        <end position="424"/>
    </location>
</feature>
<evidence type="ECO:0000256" key="1">
    <source>
        <dbReference type="SAM" id="MobiDB-lite"/>
    </source>
</evidence>
<keyword evidence="5" id="KW-1185">Reference proteome</keyword>
<evidence type="ECO:0008006" key="6">
    <source>
        <dbReference type="Google" id="ProtNLM"/>
    </source>
</evidence>
<proteinExistence type="predicted"/>
<dbReference type="InterPro" id="IPR045828">
    <property type="entry name" value="PKD_Bacteroidetes"/>
</dbReference>
<feature type="non-terminal residue" evidence="4">
    <location>
        <position position="448"/>
    </location>
</feature>
<dbReference type="Gene3D" id="2.60.40.10">
    <property type="entry name" value="Immunoglobulins"/>
    <property type="match status" value="1"/>
</dbReference>